<dbReference type="Gene3D" id="1.20.1720.10">
    <property type="entry name" value="Multidrug resistance protein D"/>
    <property type="match status" value="1"/>
</dbReference>
<feature type="transmembrane region" description="Helical" evidence="7">
    <location>
        <begin position="93"/>
        <end position="117"/>
    </location>
</feature>
<feature type="transmembrane region" description="Helical" evidence="7">
    <location>
        <begin position="437"/>
        <end position="458"/>
    </location>
</feature>
<reference evidence="9" key="1">
    <citation type="submission" date="2022-07" db="EMBL/GenBank/DDBJ databases">
        <title>Phylogenomic reconstructions and comparative analyses of Kickxellomycotina fungi.</title>
        <authorList>
            <person name="Reynolds N.K."/>
            <person name="Stajich J.E."/>
            <person name="Barry K."/>
            <person name="Grigoriev I.V."/>
            <person name="Crous P."/>
            <person name="Smith M.E."/>
        </authorList>
    </citation>
    <scope>NUCLEOTIDE SEQUENCE</scope>
    <source>
        <strain evidence="9">RSA 1196</strain>
    </source>
</reference>
<feature type="transmembrane region" description="Helical" evidence="7">
    <location>
        <begin position="349"/>
        <end position="369"/>
    </location>
</feature>
<keyword evidence="10" id="KW-1185">Reference proteome</keyword>
<evidence type="ECO:0000313" key="10">
    <source>
        <dbReference type="Proteomes" id="UP001150925"/>
    </source>
</evidence>
<evidence type="ECO:0000256" key="2">
    <source>
        <dbReference type="ARBA" id="ARBA00022448"/>
    </source>
</evidence>
<feature type="transmembrane region" description="Helical" evidence="7">
    <location>
        <begin position="161"/>
        <end position="178"/>
    </location>
</feature>
<evidence type="ECO:0000313" key="9">
    <source>
        <dbReference type="EMBL" id="KAJ1968104.1"/>
    </source>
</evidence>
<keyword evidence="4 7" id="KW-1133">Transmembrane helix</keyword>
<gene>
    <name evidence="9" type="ORF">IWQ62_001449</name>
</gene>
<dbReference type="Proteomes" id="UP001150925">
    <property type="component" value="Unassembled WGS sequence"/>
</dbReference>
<dbReference type="PROSITE" id="PS50850">
    <property type="entry name" value="MFS"/>
    <property type="match status" value="1"/>
</dbReference>
<protein>
    <recommendedName>
        <fullName evidence="8">Major facilitator superfamily (MFS) profile domain-containing protein</fullName>
    </recommendedName>
</protein>
<keyword evidence="5 7" id="KW-0472">Membrane</keyword>
<name>A0A9W8AYZ4_9FUNG</name>
<dbReference type="EMBL" id="JANBPY010000231">
    <property type="protein sequence ID" value="KAJ1968104.1"/>
    <property type="molecule type" value="Genomic_DNA"/>
</dbReference>
<feature type="transmembrane region" description="Helical" evidence="7">
    <location>
        <begin position="249"/>
        <end position="270"/>
    </location>
</feature>
<dbReference type="InterPro" id="IPR036259">
    <property type="entry name" value="MFS_trans_sf"/>
</dbReference>
<dbReference type="OrthoDB" id="3936150at2759"/>
<dbReference type="InterPro" id="IPR011701">
    <property type="entry name" value="MFS"/>
</dbReference>
<keyword evidence="3 7" id="KW-0812">Transmembrane</keyword>
<dbReference type="AlphaFoldDB" id="A0A9W8AYZ4"/>
<dbReference type="InterPro" id="IPR020846">
    <property type="entry name" value="MFS_dom"/>
</dbReference>
<feature type="transmembrane region" description="Helical" evidence="7">
    <location>
        <begin position="464"/>
        <end position="488"/>
    </location>
</feature>
<dbReference type="GO" id="GO:0005886">
    <property type="term" value="C:plasma membrane"/>
    <property type="evidence" value="ECO:0007669"/>
    <property type="project" value="TreeGrafter"/>
</dbReference>
<proteinExistence type="predicted"/>
<evidence type="ECO:0000256" key="6">
    <source>
        <dbReference type="SAM" id="MobiDB-lite"/>
    </source>
</evidence>
<evidence type="ECO:0000256" key="5">
    <source>
        <dbReference type="ARBA" id="ARBA00023136"/>
    </source>
</evidence>
<dbReference type="Gene3D" id="1.20.1250.20">
    <property type="entry name" value="MFS general substrate transporter like domains"/>
    <property type="match status" value="1"/>
</dbReference>
<feature type="transmembrane region" description="Helical" evidence="7">
    <location>
        <begin position="218"/>
        <end position="237"/>
    </location>
</feature>
<feature type="domain" description="Major facilitator superfamily (MFS) profile" evidence="8">
    <location>
        <begin position="95"/>
        <end position="554"/>
    </location>
</feature>
<dbReference type="PANTHER" id="PTHR23502">
    <property type="entry name" value="MAJOR FACILITATOR SUPERFAMILY"/>
    <property type="match status" value="1"/>
</dbReference>
<feature type="compositionally biased region" description="Polar residues" evidence="6">
    <location>
        <begin position="1"/>
        <end position="12"/>
    </location>
</feature>
<feature type="transmembrane region" description="Helical" evidence="7">
    <location>
        <begin position="308"/>
        <end position="329"/>
    </location>
</feature>
<feature type="region of interest" description="Disordered" evidence="6">
    <location>
        <begin position="1"/>
        <end position="50"/>
    </location>
</feature>
<evidence type="ECO:0000256" key="3">
    <source>
        <dbReference type="ARBA" id="ARBA00022692"/>
    </source>
</evidence>
<dbReference type="Pfam" id="PF07690">
    <property type="entry name" value="MFS_1"/>
    <property type="match status" value="1"/>
</dbReference>
<feature type="transmembrane region" description="Helical" evidence="7">
    <location>
        <begin position="129"/>
        <end position="149"/>
    </location>
</feature>
<dbReference type="GO" id="GO:0022857">
    <property type="term" value="F:transmembrane transporter activity"/>
    <property type="evidence" value="ECO:0007669"/>
    <property type="project" value="InterPro"/>
</dbReference>
<keyword evidence="2" id="KW-0813">Transport</keyword>
<dbReference type="SUPFAM" id="SSF103473">
    <property type="entry name" value="MFS general substrate transporter"/>
    <property type="match status" value="2"/>
</dbReference>
<comment type="subcellular location">
    <subcellularLocation>
        <location evidence="1">Membrane</location>
        <topology evidence="1">Multi-pass membrane protein</topology>
    </subcellularLocation>
</comment>
<dbReference type="PANTHER" id="PTHR23502:SF51">
    <property type="entry name" value="QUINIDINE RESISTANCE PROTEIN 1-RELATED"/>
    <property type="match status" value="1"/>
</dbReference>
<evidence type="ECO:0000256" key="4">
    <source>
        <dbReference type="ARBA" id="ARBA00022989"/>
    </source>
</evidence>
<feature type="transmembrane region" description="Helical" evidence="7">
    <location>
        <begin position="528"/>
        <end position="551"/>
    </location>
</feature>
<feature type="compositionally biased region" description="Low complexity" evidence="6">
    <location>
        <begin position="392"/>
        <end position="408"/>
    </location>
</feature>
<evidence type="ECO:0000256" key="7">
    <source>
        <dbReference type="SAM" id="Phobius"/>
    </source>
</evidence>
<dbReference type="CDD" id="cd17323">
    <property type="entry name" value="MFS_Tpo1_MDR_like"/>
    <property type="match status" value="1"/>
</dbReference>
<organism evidence="9 10">
    <name type="scientific">Dispira parvispora</name>
    <dbReference type="NCBI Taxonomy" id="1520584"/>
    <lineage>
        <taxon>Eukaryota</taxon>
        <taxon>Fungi</taxon>
        <taxon>Fungi incertae sedis</taxon>
        <taxon>Zoopagomycota</taxon>
        <taxon>Kickxellomycotina</taxon>
        <taxon>Dimargaritomycetes</taxon>
        <taxon>Dimargaritales</taxon>
        <taxon>Dimargaritaceae</taxon>
        <taxon>Dispira</taxon>
    </lineage>
</organism>
<accession>A0A9W8AYZ4</accession>
<evidence type="ECO:0000256" key="1">
    <source>
        <dbReference type="ARBA" id="ARBA00004141"/>
    </source>
</evidence>
<comment type="caution">
    <text evidence="9">The sequence shown here is derived from an EMBL/GenBank/DDBJ whole genome shotgun (WGS) entry which is preliminary data.</text>
</comment>
<evidence type="ECO:0000259" key="8">
    <source>
        <dbReference type="PROSITE" id="PS50850"/>
    </source>
</evidence>
<sequence length="565" mass="61931">MSDSANSTLFPQDSRESSSLRSPVLVPKSGDDADSYLSSPDSTKYGRLPSLELEKKYDHQSLGNSKEVDSINHEDADDERPIVYTVFDKKTKFFIVLIVALAGLVAPLSSTMYLPAINIIQEEMSTTSVMMKLTVSLYLVGMAISPMVWGTLSDTLGRRPVYIVSFIIYIGACIGNALSNSIGLLLAMRLIQSLGSSSVIAVGAGSICDIYEARQRGTALGFFFMGALLGPVIGPIAGGYISEYLSWRWTFWILAIVGGLILALLTFCLPETHRRLVATKYKANMVDLPEVSSKLMVNPLLPLYYLKYLYIVIPMLNITVVYGGMYAMATAVPGDFARVYSLSTSDIGLTYIAGGIGNIIGSIAGGNFSDFMMRRYRKRKAEELEALVEQPETATEMETSSETKSTSTPAKGSVADANAAKLREMAIQAAIPKEQRLAGGLYFFWMLPTFLLLFGWLLEKNGSLVGVLAAQFLMGIGMTFTFASFSTYMVDIFTTRSATVTALNNSLRSLWAAVCSVIEDPMEQKIGVGWTFTFFSLLQFAAGMLIIILYIHGPRWRERWAPVAK</sequence>
<feature type="region of interest" description="Disordered" evidence="6">
    <location>
        <begin position="387"/>
        <end position="412"/>
    </location>
</feature>